<evidence type="ECO:0000313" key="2">
    <source>
        <dbReference type="Proteomes" id="UP000233556"/>
    </source>
</evidence>
<dbReference type="EMBL" id="KZ505652">
    <property type="protein sequence ID" value="PKU48461.1"/>
    <property type="molecule type" value="Genomic_DNA"/>
</dbReference>
<sequence length="79" mass="9034">MNIISPSDMHEITFGGKLRKRGLGEWIVKWIMNWLNGRVQKIVISGAESSWRLCCHSTRPGQARKLADEELDEIQQGQV</sequence>
<organism evidence="1 2">
    <name type="scientific">Limosa lapponica baueri</name>
    <dbReference type="NCBI Taxonomy" id="1758121"/>
    <lineage>
        <taxon>Eukaryota</taxon>
        <taxon>Metazoa</taxon>
        <taxon>Chordata</taxon>
        <taxon>Craniata</taxon>
        <taxon>Vertebrata</taxon>
        <taxon>Euteleostomi</taxon>
        <taxon>Archelosauria</taxon>
        <taxon>Archosauria</taxon>
        <taxon>Dinosauria</taxon>
        <taxon>Saurischia</taxon>
        <taxon>Theropoda</taxon>
        <taxon>Coelurosauria</taxon>
        <taxon>Aves</taxon>
        <taxon>Neognathae</taxon>
        <taxon>Neoaves</taxon>
        <taxon>Charadriiformes</taxon>
        <taxon>Scolopacidae</taxon>
        <taxon>Limosa</taxon>
    </lineage>
</organism>
<dbReference type="AlphaFoldDB" id="A0A2I0UQZ3"/>
<keyword evidence="1" id="KW-0808">Transferase</keyword>
<dbReference type="GO" id="GO:0003964">
    <property type="term" value="F:RNA-directed DNA polymerase activity"/>
    <property type="evidence" value="ECO:0007669"/>
    <property type="project" value="UniProtKB-KW"/>
</dbReference>
<protein>
    <submittedName>
        <fullName evidence="1">Rna-directed dna polymerase from mobile element jockey-like</fullName>
    </submittedName>
</protein>
<keyword evidence="1" id="KW-0548">Nucleotidyltransferase</keyword>
<keyword evidence="2" id="KW-1185">Reference proteome</keyword>
<name>A0A2I0UQZ3_LIMLA</name>
<dbReference type="OrthoDB" id="416454at2759"/>
<dbReference type="Proteomes" id="UP000233556">
    <property type="component" value="Unassembled WGS sequence"/>
</dbReference>
<reference evidence="2" key="2">
    <citation type="submission" date="2017-12" db="EMBL/GenBank/DDBJ databases">
        <title>Genome sequence of the Bar-tailed Godwit (Limosa lapponica baueri).</title>
        <authorList>
            <person name="Lima N.C.B."/>
            <person name="Parody-Merino A.M."/>
            <person name="Battley P.F."/>
            <person name="Fidler A.E."/>
            <person name="Prosdocimi F."/>
        </authorList>
    </citation>
    <scope>NUCLEOTIDE SEQUENCE [LARGE SCALE GENOMIC DNA]</scope>
</reference>
<keyword evidence="1" id="KW-0695">RNA-directed DNA polymerase</keyword>
<evidence type="ECO:0000313" key="1">
    <source>
        <dbReference type="EMBL" id="PKU48461.1"/>
    </source>
</evidence>
<reference evidence="2" key="1">
    <citation type="submission" date="2017-11" db="EMBL/GenBank/DDBJ databases">
        <authorList>
            <person name="Lima N.C."/>
            <person name="Parody-Merino A.M."/>
            <person name="Battley P.F."/>
            <person name="Fidler A.E."/>
            <person name="Prosdocimi F."/>
        </authorList>
    </citation>
    <scope>NUCLEOTIDE SEQUENCE [LARGE SCALE GENOMIC DNA]</scope>
</reference>
<accession>A0A2I0UQZ3</accession>
<gene>
    <name evidence="1" type="ORF">llap_1202</name>
</gene>
<proteinExistence type="predicted"/>